<keyword evidence="2" id="KW-0175">Coiled coil</keyword>
<proteinExistence type="predicted"/>
<feature type="transmembrane region" description="Helical" evidence="4">
    <location>
        <begin position="12"/>
        <end position="31"/>
    </location>
</feature>
<dbReference type="Pfam" id="PF25990">
    <property type="entry name" value="Beta-barrel_YknX"/>
    <property type="match status" value="1"/>
</dbReference>
<dbReference type="Gene3D" id="1.10.287.470">
    <property type="entry name" value="Helix hairpin bin"/>
    <property type="match status" value="1"/>
</dbReference>
<feature type="domain" description="Multidrug resistance protein MdtA-like barrel-sandwich hybrid" evidence="5">
    <location>
        <begin position="68"/>
        <end position="406"/>
    </location>
</feature>
<dbReference type="EMBL" id="MFMZ01000041">
    <property type="protein sequence ID" value="OGG90525.1"/>
    <property type="molecule type" value="Genomic_DNA"/>
</dbReference>
<dbReference type="InterPro" id="IPR058625">
    <property type="entry name" value="MdtA-like_BSH"/>
</dbReference>
<gene>
    <name evidence="7" type="ORF">A3H55_03050</name>
</gene>
<keyword evidence="4" id="KW-0812">Transmembrane</keyword>
<accession>A0A1F6FXE3</accession>
<feature type="region of interest" description="Disordered" evidence="3">
    <location>
        <begin position="567"/>
        <end position="591"/>
    </location>
</feature>
<evidence type="ECO:0000313" key="7">
    <source>
        <dbReference type="EMBL" id="OGG90525.1"/>
    </source>
</evidence>
<dbReference type="STRING" id="1798564.A3H55_03050"/>
<dbReference type="Proteomes" id="UP000177998">
    <property type="component" value="Unassembled WGS sequence"/>
</dbReference>
<dbReference type="InterPro" id="IPR058636">
    <property type="entry name" value="Beta-barrel_YknX"/>
</dbReference>
<reference evidence="7 8" key="1">
    <citation type="journal article" date="2016" name="Nat. Commun.">
        <title>Thousands of microbial genomes shed light on interconnected biogeochemical processes in an aquifer system.</title>
        <authorList>
            <person name="Anantharaman K."/>
            <person name="Brown C.T."/>
            <person name="Hug L.A."/>
            <person name="Sharon I."/>
            <person name="Castelle C.J."/>
            <person name="Probst A.J."/>
            <person name="Thomas B.C."/>
            <person name="Singh A."/>
            <person name="Wilkins M.J."/>
            <person name="Karaoz U."/>
            <person name="Brodie E.L."/>
            <person name="Williams K.H."/>
            <person name="Hubbard S.S."/>
            <person name="Banfield J.F."/>
        </authorList>
    </citation>
    <scope>NUCLEOTIDE SEQUENCE [LARGE SCALE GENOMIC DNA]</scope>
</reference>
<dbReference type="PANTHER" id="PTHR32347">
    <property type="entry name" value="EFFLUX SYSTEM COMPONENT YKNX-RELATED"/>
    <property type="match status" value="1"/>
</dbReference>
<comment type="caution">
    <text evidence="7">The sequence shown here is derived from an EMBL/GenBank/DDBJ whole genome shotgun (WGS) entry which is preliminary data.</text>
</comment>
<evidence type="ECO:0000259" key="5">
    <source>
        <dbReference type="Pfam" id="PF25917"/>
    </source>
</evidence>
<dbReference type="SUPFAM" id="SSF111369">
    <property type="entry name" value="HlyD-like secretion proteins"/>
    <property type="match status" value="1"/>
</dbReference>
<evidence type="ECO:0000256" key="4">
    <source>
        <dbReference type="SAM" id="Phobius"/>
    </source>
</evidence>
<sequence length="603" mass="65095">MLLKFFQKAMAHKILSGFIVILVALGAYWGYKFFKGDAVETRYVLAAVEKGTLIASVSGSGQVSASDQIDLTAKASGEITYLNVKKGSEVKSGALLAQLDSSDAQKSVRDAESNLASAKLSLEKLKQPTDELTILQAENSLLAAKESKKNTEEDLVKAYDDGFNSIANGFLDLPTVMSGLQDLLYANSYNQNQSNVEYYTNVAKYYDEKVFQYKNDAETAYRAARVAYDKNFSDYKAASRFSEILVIENLISETYDTTKTIAEAVKSANNLIQFYQDKLTERNLDPQSLADTHLASLNVYTGKTNTHLSSLFSIQSTIKNSKESIISSDRTIIEKTASLAELRAGPDALDIRAQELSIKQKENALSDAKEKFADYFVKAPFDGVVAETNVKKGDTVSSGVTIATLITKQKIAEISLNEVDAAKVKVGQKTTLTFDAVEELSLTGEVIEVDTLGTVSQGVVTYTVKINFDTQDERVKSGMSVSANIITDMKQDILMAPNSAIKFLGETSYVEMPNETVGTSLVGTNSGIVLTASPRQQTITTGLANDSYTEVVSGLSDGDQIITRTVSASTANSTSNSSSNRSSSGNIFNMGGGPAAGSVMIRQ</sequence>
<dbReference type="AlphaFoldDB" id="A0A1F6FXE3"/>
<dbReference type="GO" id="GO:0030313">
    <property type="term" value="C:cell envelope"/>
    <property type="evidence" value="ECO:0007669"/>
    <property type="project" value="UniProtKB-SubCell"/>
</dbReference>
<name>A0A1F6FXE3_9BACT</name>
<evidence type="ECO:0000256" key="3">
    <source>
        <dbReference type="SAM" id="MobiDB-lite"/>
    </source>
</evidence>
<evidence type="ECO:0000256" key="2">
    <source>
        <dbReference type="ARBA" id="ARBA00023054"/>
    </source>
</evidence>
<protein>
    <submittedName>
        <fullName evidence="7">Uncharacterized protein</fullName>
    </submittedName>
</protein>
<keyword evidence="4" id="KW-1133">Transmembrane helix</keyword>
<dbReference type="Pfam" id="PF25917">
    <property type="entry name" value="BSH_RND"/>
    <property type="match status" value="1"/>
</dbReference>
<evidence type="ECO:0000259" key="6">
    <source>
        <dbReference type="Pfam" id="PF25990"/>
    </source>
</evidence>
<dbReference type="Gene3D" id="6.20.50.140">
    <property type="match status" value="1"/>
</dbReference>
<comment type="subcellular location">
    <subcellularLocation>
        <location evidence="1">Cell envelope</location>
    </subcellularLocation>
</comment>
<evidence type="ECO:0000256" key="1">
    <source>
        <dbReference type="ARBA" id="ARBA00004196"/>
    </source>
</evidence>
<dbReference type="Gene3D" id="2.40.30.170">
    <property type="match status" value="1"/>
</dbReference>
<keyword evidence="4" id="KW-0472">Membrane</keyword>
<dbReference type="InterPro" id="IPR050465">
    <property type="entry name" value="UPF0194_transport"/>
</dbReference>
<dbReference type="Gene3D" id="2.40.50.100">
    <property type="match status" value="2"/>
</dbReference>
<organism evidence="7 8">
    <name type="scientific">Candidatus Kuenenbacteria bacterium RIFCSPLOWO2_02_FULL_42_16</name>
    <dbReference type="NCBI Taxonomy" id="1798564"/>
    <lineage>
        <taxon>Bacteria</taxon>
        <taxon>Candidatus Kueneniibacteriota</taxon>
    </lineage>
</organism>
<evidence type="ECO:0000313" key="8">
    <source>
        <dbReference type="Proteomes" id="UP000177998"/>
    </source>
</evidence>
<dbReference type="PANTHER" id="PTHR32347:SF23">
    <property type="entry name" value="BLL5650 PROTEIN"/>
    <property type="match status" value="1"/>
</dbReference>
<feature type="compositionally biased region" description="Low complexity" evidence="3">
    <location>
        <begin position="567"/>
        <end position="584"/>
    </location>
</feature>
<feature type="domain" description="YknX-like beta-barrel" evidence="6">
    <location>
        <begin position="414"/>
        <end position="485"/>
    </location>
</feature>